<comment type="similarity">
    <text evidence="1">Belongs to the LytR/CpsA/Psr (LCP) family.</text>
</comment>
<dbReference type="RefSeq" id="WP_344324352.1">
    <property type="nucleotide sequence ID" value="NZ_BAAAPY010000001.1"/>
</dbReference>
<organism evidence="5 6">
    <name type="scientific">Aeromicrobium halocynthiae</name>
    <dbReference type="NCBI Taxonomy" id="560557"/>
    <lineage>
        <taxon>Bacteria</taxon>
        <taxon>Bacillati</taxon>
        <taxon>Actinomycetota</taxon>
        <taxon>Actinomycetes</taxon>
        <taxon>Propionibacteriales</taxon>
        <taxon>Nocardioidaceae</taxon>
        <taxon>Aeromicrobium</taxon>
    </lineage>
</organism>
<evidence type="ECO:0000256" key="1">
    <source>
        <dbReference type="ARBA" id="ARBA00006068"/>
    </source>
</evidence>
<feature type="transmembrane region" description="Helical" evidence="3">
    <location>
        <begin position="126"/>
        <end position="145"/>
    </location>
</feature>
<keyword evidence="3" id="KW-1133">Transmembrane helix</keyword>
<evidence type="ECO:0000256" key="2">
    <source>
        <dbReference type="SAM" id="MobiDB-lite"/>
    </source>
</evidence>
<keyword evidence="6" id="KW-1185">Reference proteome</keyword>
<feature type="transmembrane region" description="Helical" evidence="3">
    <location>
        <begin position="82"/>
        <end position="106"/>
    </location>
</feature>
<dbReference type="InterPro" id="IPR004474">
    <property type="entry name" value="LytR_CpsA_psr"/>
</dbReference>
<dbReference type="EMBL" id="BAAAPY010000001">
    <property type="protein sequence ID" value="GAA2071667.1"/>
    <property type="molecule type" value="Genomic_DNA"/>
</dbReference>
<evidence type="ECO:0000256" key="3">
    <source>
        <dbReference type="SAM" id="Phobius"/>
    </source>
</evidence>
<keyword evidence="3" id="KW-0472">Membrane</keyword>
<accession>A0ABN2VUA3</accession>
<dbReference type="Gene3D" id="3.40.630.190">
    <property type="entry name" value="LCP protein"/>
    <property type="match status" value="1"/>
</dbReference>
<protein>
    <recommendedName>
        <fullName evidence="4">Cell envelope-related transcriptional attenuator domain-containing protein</fullName>
    </recommendedName>
</protein>
<dbReference type="NCBIfam" id="TIGR00350">
    <property type="entry name" value="lytR_cpsA_psr"/>
    <property type="match status" value="1"/>
</dbReference>
<dbReference type="Proteomes" id="UP001501480">
    <property type="component" value="Unassembled WGS sequence"/>
</dbReference>
<proteinExistence type="inferred from homology"/>
<dbReference type="InterPro" id="IPR050922">
    <property type="entry name" value="LytR/CpsA/Psr_CW_biosynth"/>
</dbReference>
<feature type="transmembrane region" description="Helical" evidence="3">
    <location>
        <begin position="51"/>
        <end position="70"/>
    </location>
</feature>
<evidence type="ECO:0000313" key="5">
    <source>
        <dbReference type="EMBL" id="GAA2071667.1"/>
    </source>
</evidence>
<dbReference type="Pfam" id="PF03816">
    <property type="entry name" value="LytR_cpsA_psr"/>
    <property type="match status" value="1"/>
</dbReference>
<name>A0ABN2VUA3_9ACTN</name>
<evidence type="ECO:0000259" key="4">
    <source>
        <dbReference type="Pfam" id="PF03816"/>
    </source>
</evidence>
<comment type="caution">
    <text evidence="5">The sequence shown here is derived from an EMBL/GenBank/DDBJ whole genome shotgun (WGS) entry which is preliminary data.</text>
</comment>
<feature type="region of interest" description="Disordered" evidence="2">
    <location>
        <begin position="438"/>
        <end position="486"/>
    </location>
</feature>
<evidence type="ECO:0000313" key="6">
    <source>
        <dbReference type="Proteomes" id="UP001501480"/>
    </source>
</evidence>
<dbReference type="PANTHER" id="PTHR33392">
    <property type="entry name" value="POLYISOPRENYL-TEICHOIC ACID--PEPTIDOGLYCAN TEICHOIC ACID TRANSFERASE TAGU"/>
    <property type="match status" value="1"/>
</dbReference>
<feature type="domain" description="Cell envelope-related transcriptional attenuator" evidence="4">
    <location>
        <begin position="190"/>
        <end position="364"/>
    </location>
</feature>
<reference evidence="5 6" key="1">
    <citation type="journal article" date="2019" name="Int. J. Syst. Evol. Microbiol.">
        <title>The Global Catalogue of Microorganisms (GCM) 10K type strain sequencing project: providing services to taxonomists for standard genome sequencing and annotation.</title>
        <authorList>
            <consortium name="The Broad Institute Genomics Platform"/>
            <consortium name="The Broad Institute Genome Sequencing Center for Infectious Disease"/>
            <person name="Wu L."/>
            <person name="Ma J."/>
        </authorList>
    </citation>
    <scope>NUCLEOTIDE SEQUENCE [LARGE SCALE GENOMIC DNA]</scope>
    <source>
        <strain evidence="5 6">JCM 15749</strain>
    </source>
</reference>
<sequence>MTRRRARLLSRGTEADRLSPRLRFRRALALVLMSGAVPGSAQVAVGRRSIGWLGLFLWAAALAALAVVAWRFRDDRAGLIGLATDSTVLMGARIGLVVFALVWLAYLVDALRLARLFTLPVWRRGVVVLTSMALLLGVAGTAAYASQIAGVQRSVVNEVFAETEVTSPLQGRYNILLIGSDSGVDREGVRPDSLIVVSVDAEDGEPVLVSLPRNLQNVPFREDSPMRQVYPFGYTCGEECLLNAVFTEGRTYADLYPDADDPGLEATIDAVEGATDLSINYYVMIDLGGFEGLVDALGGVEIDVPTRLAKFGTEDAWRQEYLEPGRQLLDGEDALWYARSRIQSDDFTRMGRQKCLMAAMLDQLSPQKVILNAADIARSGGRVLSTNIPASELGAFGDLALKSREHSVATVSLVPPEVNVANPDWDEVHRMIRVAIGEEAPEPTPSPTLESPAPEPEVEVPGVEDPQEENRRQAAANNADDLAETC</sequence>
<keyword evidence="3" id="KW-0812">Transmembrane</keyword>
<dbReference type="PANTHER" id="PTHR33392:SF6">
    <property type="entry name" value="POLYISOPRENYL-TEICHOIC ACID--PEPTIDOGLYCAN TEICHOIC ACID TRANSFERASE TAGU"/>
    <property type="match status" value="1"/>
</dbReference>
<gene>
    <name evidence="5" type="ORF">GCM10009821_06970</name>
</gene>